<reference evidence="1" key="1">
    <citation type="submission" date="2023-01" db="EMBL/GenBank/DDBJ databases">
        <title>Metagenome sequencing of chrysophaentin producing Chrysophaeum taylorii.</title>
        <authorList>
            <person name="Davison J."/>
            <person name="Bewley C."/>
        </authorList>
    </citation>
    <scope>NUCLEOTIDE SEQUENCE</scope>
    <source>
        <strain evidence="1">NIES-1699</strain>
    </source>
</reference>
<dbReference type="InterPro" id="IPR029063">
    <property type="entry name" value="SAM-dependent_MTases_sf"/>
</dbReference>
<dbReference type="GO" id="GO:0008757">
    <property type="term" value="F:S-adenosylmethionine-dependent methyltransferase activity"/>
    <property type="evidence" value="ECO:0007669"/>
    <property type="project" value="TreeGrafter"/>
</dbReference>
<evidence type="ECO:0000313" key="2">
    <source>
        <dbReference type="Proteomes" id="UP001230188"/>
    </source>
</evidence>
<dbReference type="CDD" id="cd02440">
    <property type="entry name" value="AdoMet_MTases"/>
    <property type="match status" value="1"/>
</dbReference>
<name>A0AAD7UQM7_9STRA</name>
<dbReference type="Proteomes" id="UP001230188">
    <property type="component" value="Unassembled WGS sequence"/>
</dbReference>
<dbReference type="SUPFAM" id="SSF53335">
    <property type="entry name" value="S-adenosyl-L-methionine-dependent methyltransferases"/>
    <property type="match status" value="1"/>
</dbReference>
<sequence>MEDDGVVEETRCERRKRLRRWREAAEAARERRDKARRCAARNVVVEGGVIVMRGQPGRGTNRVVMMEWERGYMETLVASLDLTADDDVLEIGLGLGLSAAAIGRREPRSHVVVEPAPRVLETAAKTVLLDVRCDTWQHFCATAEEASFSAVFFDDFPLAAEDDPDPDPFRSRWPGFLRAVSRILRPNARITGYLAHERALEAVPPCFRVEKIETYEAEVPAECPYHEKGLDACLVPRIRFSPAIY</sequence>
<accession>A0AAD7UQM7</accession>
<proteinExistence type="predicted"/>
<protein>
    <submittedName>
        <fullName evidence="1">Uncharacterized protein</fullName>
    </submittedName>
</protein>
<dbReference type="AlphaFoldDB" id="A0AAD7UQM7"/>
<comment type="caution">
    <text evidence="1">The sequence shown here is derived from an EMBL/GenBank/DDBJ whole genome shotgun (WGS) entry which is preliminary data.</text>
</comment>
<keyword evidence="2" id="KW-1185">Reference proteome</keyword>
<dbReference type="GO" id="GO:0005737">
    <property type="term" value="C:cytoplasm"/>
    <property type="evidence" value="ECO:0007669"/>
    <property type="project" value="TreeGrafter"/>
</dbReference>
<dbReference type="InterPro" id="IPR051038">
    <property type="entry name" value="RMT2/GAMT_Mtase"/>
</dbReference>
<dbReference type="PANTHER" id="PTHR32379:SF1">
    <property type="entry name" value="GUANIDINOACETATE N-METHYLTRANSFERASE"/>
    <property type="match status" value="1"/>
</dbReference>
<evidence type="ECO:0000313" key="1">
    <source>
        <dbReference type="EMBL" id="KAJ8614291.1"/>
    </source>
</evidence>
<dbReference type="Gene3D" id="3.40.50.150">
    <property type="entry name" value="Vaccinia Virus protein VP39"/>
    <property type="match status" value="1"/>
</dbReference>
<dbReference type="GO" id="GO:0005634">
    <property type="term" value="C:nucleus"/>
    <property type="evidence" value="ECO:0007669"/>
    <property type="project" value="TreeGrafter"/>
</dbReference>
<gene>
    <name evidence="1" type="ORF">CTAYLR_001178</name>
</gene>
<dbReference type="EMBL" id="JAQMWT010000009">
    <property type="protein sequence ID" value="KAJ8614291.1"/>
    <property type="molecule type" value="Genomic_DNA"/>
</dbReference>
<organism evidence="1 2">
    <name type="scientific">Chrysophaeum taylorii</name>
    <dbReference type="NCBI Taxonomy" id="2483200"/>
    <lineage>
        <taxon>Eukaryota</taxon>
        <taxon>Sar</taxon>
        <taxon>Stramenopiles</taxon>
        <taxon>Ochrophyta</taxon>
        <taxon>Pelagophyceae</taxon>
        <taxon>Pelagomonadales</taxon>
        <taxon>Pelagomonadaceae</taxon>
        <taxon>Chrysophaeum</taxon>
    </lineage>
</organism>
<dbReference type="PANTHER" id="PTHR32379">
    <property type="entry name" value="GUANIDINOACETATE N-METHYLTRANSFERASE"/>
    <property type="match status" value="1"/>
</dbReference>